<name>A0A076F0P7_RHOOP</name>
<evidence type="ECO:0000313" key="5">
    <source>
        <dbReference type="EMBL" id="PQP21255.1"/>
    </source>
</evidence>
<reference evidence="4" key="6">
    <citation type="submission" date="2022-12" db="EMBL/GenBank/DDBJ databases">
        <authorList>
            <person name="Krivoruchko A.V."/>
            <person name="Elkin A."/>
        </authorList>
    </citation>
    <scope>NUCLEOTIDE SEQUENCE</scope>
    <source>
        <strain evidence="4">IEGM 249</strain>
    </source>
</reference>
<reference evidence="5" key="5">
    <citation type="submission" date="2018-02" db="EMBL/GenBank/DDBJ databases">
        <authorList>
            <person name="Cohen D.B."/>
            <person name="Kent A.D."/>
        </authorList>
    </citation>
    <scope>NUCLEOTIDE SEQUENCE</scope>
    <source>
        <strain evidence="5">04-OD7</strain>
    </source>
</reference>
<dbReference type="AlphaFoldDB" id="A0A076F0P7"/>
<organism evidence="2 7">
    <name type="scientific">Rhodococcus opacus</name>
    <name type="common">Nocardia opaca</name>
    <dbReference type="NCBI Taxonomy" id="37919"/>
    <lineage>
        <taxon>Bacteria</taxon>
        <taxon>Bacillati</taxon>
        <taxon>Actinomycetota</taxon>
        <taxon>Actinomycetes</taxon>
        <taxon>Mycobacteriales</taxon>
        <taxon>Nocardiaceae</taxon>
        <taxon>Rhodococcus</taxon>
    </lineage>
</organism>
<reference evidence="5" key="3">
    <citation type="journal article" date="2018" name="Genome Announc.">
        <title>Draft Genome Sequence of Rhodococcus opacus Strain 04-OD7, Which Can Mobilize Phosphate.</title>
        <authorList>
            <person name="Zheng B.X."/>
            <person name="Zhang H.K."/>
            <person name="Ding K."/>
        </authorList>
    </citation>
    <scope>NUCLEOTIDE SEQUENCE</scope>
    <source>
        <strain evidence="5">04-OD7</strain>
    </source>
</reference>
<evidence type="ECO:0000313" key="9">
    <source>
        <dbReference type="Proteomes" id="UP000239290"/>
    </source>
</evidence>
<evidence type="ECO:0000313" key="3">
    <source>
        <dbReference type="EMBL" id="ANS30099.1"/>
    </source>
</evidence>
<dbReference type="RefSeq" id="WP_005252219.1">
    <property type="nucleotide sequence ID" value="NZ_CAJUXZ010000001.1"/>
</dbReference>
<evidence type="ECO:0000313" key="6">
    <source>
        <dbReference type="EMBL" id="WLF45895.1"/>
    </source>
</evidence>
<reference evidence="2 7" key="1">
    <citation type="submission" date="2014-07" db="EMBL/GenBank/DDBJ databases">
        <title>Genome Sequence of Rhodococcus opacus Strain R7, a Biodegrader of Mono- and Polycyclic Aromatic Hydrocarbons.</title>
        <authorList>
            <person name="Di Gennaro P."/>
            <person name="Zampolli J."/>
            <person name="Presti I."/>
            <person name="Cappelletti M."/>
            <person name="D'Ursi P."/>
            <person name="Orro A."/>
            <person name="Mezzelani A."/>
            <person name="Milanesi L."/>
        </authorList>
    </citation>
    <scope>NUCLEOTIDE SEQUENCE [LARGE SCALE GENOMIC DNA]</scope>
    <source>
        <strain evidence="2 7">R7</strain>
    </source>
</reference>
<keyword evidence="10" id="KW-1185">Reference proteome</keyword>
<dbReference type="Proteomes" id="UP001231166">
    <property type="component" value="Chromosome"/>
</dbReference>
<keyword evidence="1" id="KW-0812">Transmembrane</keyword>
<accession>A0A076F0P7</accession>
<protein>
    <submittedName>
        <fullName evidence="4">DUF2273 domain-containing protein</fullName>
    </submittedName>
</protein>
<evidence type="ECO:0000313" key="4">
    <source>
        <dbReference type="EMBL" id="MCZ4582899.1"/>
    </source>
</evidence>
<dbReference type="OMA" id="WAGITGF"/>
<dbReference type="EMBL" id="CP009111">
    <property type="protein sequence ID" value="ANS30099.1"/>
    <property type="molecule type" value="Genomic_DNA"/>
</dbReference>
<dbReference type="EMBL" id="PUIO01000036">
    <property type="protein sequence ID" value="PQP21255.1"/>
    <property type="molecule type" value="Genomic_DNA"/>
</dbReference>
<dbReference type="Proteomes" id="UP000186108">
    <property type="component" value="Chromosome"/>
</dbReference>
<keyword evidence="1" id="KW-0472">Membrane</keyword>
<reference evidence="6" key="7">
    <citation type="submission" date="2023-07" db="EMBL/GenBank/DDBJ databases">
        <title>Genomic analysis of Rhodococcus opacus VOC-14 with glycol ethers degradation activity.</title>
        <authorList>
            <person name="Narkevich D.A."/>
            <person name="Hlushen A.M."/>
            <person name="Akhremchuk A.E."/>
            <person name="Sikolenko M.A."/>
            <person name="Valentovich L.N."/>
        </authorList>
    </citation>
    <scope>NUCLEOTIDE SEQUENCE</scope>
    <source>
        <strain evidence="6">VOC-14</strain>
    </source>
</reference>
<gene>
    <name evidence="5" type="ORF">C5613_26260</name>
    <name evidence="2" type="ORF">EP51_33330</name>
    <name evidence="4" type="ORF">O4328_04210</name>
    <name evidence="6" type="ORF">Q5707_28980</name>
    <name evidence="3" type="ORF">R1CP_27290</name>
</gene>
<evidence type="ECO:0000313" key="8">
    <source>
        <dbReference type="Proteomes" id="UP000186108"/>
    </source>
</evidence>
<dbReference type="eggNOG" id="ENOG5033BMS">
    <property type="taxonomic scope" value="Bacteria"/>
</dbReference>
<dbReference type="EMBL" id="CP008947">
    <property type="protein sequence ID" value="AII09259.1"/>
    <property type="molecule type" value="Genomic_DNA"/>
</dbReference>
<reference evidence="3 8" key="2">
    <citation type="submission" date="2014-07" db="EMBL/GenBank/DDBJ databases">
        <authorList>
            <person name="Zhang J.E."/>
            <person name="Yang H."/>
            <person name="Guo J."/>
            <person name="Deng Z."/>
            <person name="Luo H."/>
            <person name="Luo M."/>
            <person name="Zhao B."/>
        </authorList>
    </citation>
    <scope>NUCLEOTIDE SEQUENCE [LARGE SCALE GENOMIC DNA]</scope>
    <source>
        <strain evidence="3 8">1CP</strain>
    </source>
</reference>
<dbReference type="Proteomes" id="UP000239290">
    <property type="component" value="Unassembled WGS sequence"/>
</dbReference>
<evidence type="ECO:0000313" key="2">
    <source>
        <dbReference type="EMBL" id="AII09259.1"/>
    </source>
</evidence>
<proteinExistence type="predicted"/>
<evidence type="ECO:0000313" key="10">
    <source>
        <dbReference type="Proteomes" id="UP001066327"/>
    </source>
</evidence>
<dbReference type="Proteomes" id="UP001066327">
    <property type="component" value="Unassembled WGS sequence"/>
</dbReference>
<evidence type="ECO:0000313" key="7">
    <source>
        <dbReference type="Proteomes" id="UP000028488"/>
    </source>
</evidence>
<evidence type="ECO:0000256" key="1">
    <source>
        <dbReference type="SAM" id="Phobius"/>
    </source>
</evidence>
<dbReference type="PATRIC" id="fig|37919.13.peg.5716"/>
<feature type="transmembrane region" description="Helical" evidence="1">
    <location>
        <begin position="6"/>
        <end position="35"/>
    </location>
</feature>
<keyword evidence="1" id="KW-1133">Transmembrane helix</keyword>
<reference evidence="9" key="4">
    <citation type="submission" date="2018-02" db="EMBL/GenBank/DDBJ databases">
        <title>Draft genome sequencing of Rhodococcus opacus KU647198.</title>
        <authorList>
            <person name="Zheng B.-X."/>
        </authorList>
    </citation>
    <scope>NUCLEOTIDE SEQUENCE [LARGE SCALE GENOMIC DNA]</scope>
    <source>
        <strain evidence="9">04-OD7</strain>
    </source>
</reference>
<sequence>MNSTITGLIVGLLLAIAGILGGFSGFVFAVLLGALGMAVGAHRDGHLDLGAILRSRGRG</sequence>
<dbReference type="Proteomes" id="UP000028488">
    <property type="component" value="Chromosome"/>
</dbReference>
<dbReference type="GeneID" id="69893611"/>
<dbReference type="EMBL" id="JAPWIS010000002">
    <property type="protein sequence ID" value="MCZ4582899.1"/>
    <property type="molecule type" value="Genomic_DNA"/>
</dbReference>
<dbReference type="EMBL" id="CP130953">
    <property type="protein sequence ID" value="WLF45895.1"/>
    <property type="molecule type" value="Genomic_DNA"/>
</dbReference>